<sequence>MSIPASGPDVPYRDTDHASGPAIDPGTAPGSTADQLGPVLDPFTGFDPLAALSGRLASSASSRFRSPEQRSALADAARLLVENLGAVPTSLQSCGATDAERSRLITHLGKAAFQGCPTRDFKAAWRKNAEGETMPKMYRVGHPSLHRMQYVALTHAQYAAVIVVDVDRHGTDGGRVADINPEVHRILSRLAGVGVGPAWIGMNPDNGKAQLIWLIEPVHADGSGDSPNMRLLKATGKTLGTALGGDPAFACVWSTLWRR</sequence>
<keyword evidence="3" id="KW-1185">Reference proteome</keyword>
<evidence type="ECO:0000256" key="1">
    <source>
        <dbReference type="SAM" id="MobiDB-lite"/>
    </source>
</evidence>
<dbReference type="EMBL" id="FAUH01000038">
    <property type="protein sequence ID" value="CUU67578.1"/>
    <property type="molecule type" value="Genomic_DNA"/>
</dbReference>
<evidence type="ECO:0000313" key="3">
    <source>
        <dbReference type="Proteomes" id="UP000182498"/>
    </source>
</evidence>
<evidence type="ECO:0000313" key="2">
    <source>
        <dbReference type="EMBL" id="CUU67578.1"/>
    </source>
</evidence>
<dbReference type="AlphaFoldDB" id="A0A0X8XW58"/>
<reference evidence="3" key="1">
    <citation type="submission" date="2015-11" db="EMBL/GenBank/DDBJ databases">
        <authorList>
            <person name="Dugat-Bony E."/>
        </authorList>
    </citation>
    <scope>NUCLEOTIDE SEQUENCE [LARGE SCALE GENOMIC DNA]</scope>
    <source>
        <strain evidence="3">Mu292</strain>
    </source>
</reference>
<dbReference type="OrthoDB" id="5146809at2"/>
<dbReference type="Pfam" id="PF03090">
    <property type="entry name" value="Replicase"/>
    <property type="match status" value="1"/>
</dbReference>
<organism evidence="2 3">
    <name type="scientific">Corynebacterium variabile</name>
    <dbReference type="NCBI Taxonomy" id="1727"/>
    <lineage>
        <taxon>Bacteria</taxon>
        <taxon>Bacillati</taxon>
        <taxon>Actinomycetota</taxon>
        <taxon>Actinomycetes</taxon>
        <taxon>Mycobacteriales</taxon>
        <taxon>Corynebacteriaceae</taxon>
        <taxon>Corynebacterium</taxon>
    </lineage>
</organism>
<dbReference type="Proteomes" id="UP000182498">
    <property type="component" value="Unassembled WGS sequence"/>
</dbReference>
<protein>
    <submittedName>
        <fullName evidence="2">Replicase family</fullName>
    </submittedName>
</protein>
<gene>
    <name evidence="2" type="ORF">CVAR292_02945</name>
</gene>
<name>A0A0X8XW58_9CORY</name>
<dbReference type="InterPro" id="IPR004322">
    <property type="entry name" value="Plasmid_replicase_bac"/>
</dbReference>
<accession>A0A0X8XW58</accession>
<feature type="region of interest" description="Disordered" evidence="1">
    <location>
        <begin position="1"/>
        <end position="39"/>
    </location>
</feature>
<dbReference type="RefSeq" id="WP_014009904.1">
    <property type="nucleotide sequence ID" value="NZ_FAUH01000038.1"/>
</dbReference>
<proteinExistence type="predicted"/>